<protein>
    <submittedName>
        <fullName evidence="1">Uncharacterized protein</fullName>
    </submittedName>
</protein>
<evidence type="ECO:0000313" key="2">
    <source>
        <dbReference type="Proteomes" id="UP001085076"/>
    </source>
</evidence>
<dbReference type="AlphaFoldDB" id="A0A9D5CLV7"/>
<dbReference type="EMBL" id="JAGGNH010000004">
    <property type="protein sequence ID" value="KAJ0975761.1"/>
    <property type="molecule type" value="Genomic_DNA"/>
</dbReference>
<dbReference type="Proteomes" id="UP001085076">
    <property type="component" value="Miscellaneous, Linkage group lg04"/>
</dbReference>
<reference evidence="1" key="1">
    <citation type="submission" date="2021-03" db="EMBL/GenBank/DDBJ databases">
        <authorList>
            <person name="Li Z."/>
            <person name="Yang C."/>
        </authorList>
    </citation>
    <scope>NUCLEOTIDE SEQUENCE</scope>
    <source>
        <strain evidence="1">Dzin_1.0</strain>
        <tissue evidence="1">Leaf</tissue>
    </source>
</reference>
<organism evidence="1 2">
    <name type="scientific">Dioscorea zingiberensis</name>
    <dbReference type="NCBI Taxonomy" id="325984"/>
    <lineage>
        <taxon>Eukaryota</taxon>
        <taxon>Viridiplantae</taxon>
        <taxon>Streptophyta</taxon>
        <taxon>Embryophyta</taxon>
        <taxon>Tracheophyta</taxon>
        <taxon>Spermatophyta</taxon>
        <taxon>Magnoliopsida</taxon>
        <taxon>Liliopsida</taxon>
        <taxon>Dioscoreales</taxon>
        <taxon>Dioscoreaceae</taxon>
        <taxon>Dioscorea</taxon>
    </lineage>
</organism>
<comment type="caution">
    <text evidence="1">The sequence shown here is derived from an EMBL/GenBank/DDBJ whole genome shotgun (WGS) entry which is preliminary data.</text>
</comment>
<gene>
    <name evidence="1" type="ORF">J5N97_017726</name>
</gene>
<evidence type="ECO:0000313" key="1">
    <source>
        <dbReference type="EMBL" id="KAJ0975761.1"/>
    </source>
</evidence>
<proteinExistence type="predicted"/>
<sequence>MRLDTLAFNIPSPVNMWGNLFFPRADLPRYNRCLGGTMIVPPLAFTCLSGLSCDASTFAPHLTVFWTSTDGSFSLVFFGSFCFLAFSFSGSTETPSLVVYLFSSTIYDNGRCKPKKKMEGKESSIGETSEEAQAMQIFFDLVDREGQRQQLQNEMRTSKVVKPFVVYPRPSQLSFEMEDFGLIPSENAPGVMAKPSRAIKEEDRDEAQEERMNRGIKRQIELNPLLVPEGKVQKNNNTSRIFLYDLNKVAESLNDTDLFL</sequence>
<name>A0A9D5CLV7_9LILI</name>
<reference evidence="1" key="2">
    <citation type="journal article" date="2022" name="Hortic Res">
        <title>The genome of Dioscorea zingiberensis sheds light on the biosynthesis, origin and evolution of the medicinally important diosgenin saponins.</title>
        <authorList>
            <person name="Li Y."/>
            <person name="Tan C."/>
            <person name="Li Z."/>
            <person name="Guo J."/>
            <person name="Li S."/>
            <person name="Chen X."/>
            <person name="Wang C."/>
            <person name="Dai X."/>
            <person name="Yang H."/>
            <person name="Song W."/>
            <person name="Hou L."/>
            <person name="Xu J."/>
            <person name="Tong Z."/>
            <person name="Xu A."/>
            <person name="Yuan X."/>
            <person name="Wang W."/>
            <person name="Yang Q."/>
            <person name="Chen L."/>
            <person name="Sun Z."/>
            <person name="Wang K."/>
            <person name="Pan B."/>
            <person name="Chen J."/>
            <person name="Bao Y."/>
            <person name="Liu F."/>
            <person name="Qi X."/>
            <person name="Gang D.R."/>
            <person name="Wen J."/>
            <person name="Li J."/>
        </authorList>
    </citation>
    <scope>NUCLEOTIDE SEQUENCE</scope>
    <source>
        <strain evidence="1">Dzin_1.0</strain>
    </source>
</reference>
<keyword evidence="2" id="KW-1185">Reference proteome</keyword>
<accession>A0A9D5CLV7</accession>